<comment type="caution">
    <text evidence="1">The sequence shown here is derived from an EMBL/GenBank/DDBJ whole genome shotgun (WGS) entry which is preliminary data.</text>
</comment>
<dbReference type="AlphaFoldDB" id="A0A4Z2EJR2"/>
<gene>
    <name evidence="1" type="ORF">EYF80_060857</name>
</gene>
<evidence type="ECO:0000313" key="2">
    <source>
        <dbReference type="Proteomes" id="UP000314294"/>
    </source>
</evidence>
<organism evidence="1 2">
    <name type="scientific">Liparis tanakae</name>
    <name type="common">Tanaka's snailfish</name>
    <dbReference type="NCBI Taxonomy" id="230148"/>
    <lineage>
        <taxon>Eukaryota</taxon>
        <taxon>Metazoa</taxon>
        <taxon>Chordata</taxon>
        <taxon>Craniata</taxon>
        <taxon>Vertebrata</taxon>
        <taxon>Euteleostomi</taxon>
        <taxon>Actinopterygii</taxon>
        <taxon>Neopterygii</taxon>
        <taxon>Teleostei</taxon>
        <taxon>Neoteleostei</taxon>
        <taxon>Acanthomorphata</taxon>
        <taxon>Eupercaria</taxon>
        <taxon>Perciformes</taxon>
        <taxon>Cottioidei</taxon>
        <taxon>Cottales</taxon>
        <taxon>Liparidae</taxon>
        <taxon>Liparis</taxon>
    </lineage>
</organism>
<protein>
    <submittedName>
        <fullName evidence="1">Uncharacterized protein</fullName>
    </submittedName>
</protein>
<proteinExistence type="predicted"/>
<reference evidence="1 2" key="1">
    <citation type="submission" date="2019-03" db="EMBL/GenBank/DDBJ databases">
        <title>First draft genome of Liparis tanakae, snailfish: a comprehensive survey of snailfish specific genes.</title>
        <authorList>
            <person name="Kim W."/>
            <person name="Song I."/>
            <person name="Jeong J.-H."/>
            <person name="Kim D."/>
            <person name="Kim S."/>
            <person name="Ryu S."/>
            <person name="Song J.Y."/>
            <person name="Lee S.K."/>
        </authorList>
    </citation>
    <scope>NUCLEOTIDE SEQUENCE [LARGE SCALE GENOMIC DNA]</scope>
    <source>
        <tissue evidence="1">Muscle</tissue>
    </source>
</reference>
<sequence>MRSRRDAGHGSNGRKHGEEVAAVYVIGSKQRGGGEHLGIRAAPRSLKASALMRAGGNFRLTSNQNDRHVFSESEN</sequence>
<dbReference type="Proteomes" id="UP000314294">
    <property type="component" value="Unassembled WGS sequence"/>
</dbReference>
<dbReference type="EMBL" id="SRLO01006191">
    <property type="protein sequence ID" value="TNN28995.1"/>
    <property type="molecule type" value="Genomic_DNA"/>
</dbReference>
<evidence type="ECO:0000313" key="1">
    <source>
        <dbReference type="EMBL" id="TNN28995.1"/>
    </source>
</evidence>
<name>A0A4Z2EJR2_9TELE</name>
<keyword evidence="2" id="KW-1185">Reference proteome</keyword>
<accession>A0A4Z2EJR2</accession>